<name>A0AAV4RVP1_CAEEX</name>
<reference evidence="2 3" key="1">
    <citation type="submission" date="2021-06" db="EMBL/GenBank/DDBJ databases">
        <title>Caerostris extrusa draft genome.</title>
        <authorList>
            <person name="Kono N."/>
            <person name="Arakawa K."/>
        </authorList>
    </citation>
    <scope>NUCLEOTIDE SEQUENCE [LARGE SCALE GENOMIC DNA]</scope>
</reference>
<feature type="region of interest" description="Disordered" evidence="1">
    <location>
        <begin position="40"/>
        <end position="60"/>
    </location>
</feature>
<keyword evidence="3" id="KW-1185">Reference proteome</keyword>
<proteinExistence type="predicted"/>
<dbReference type="Proteomes" id="UP001054945">
    <property type="component" value="Unassembled WGS sequence"/>
</dbReference>
<evidence type="ECO:0000313" key="3">
    <source>
        <dbReference type="Proteomes" id="UP001054945"/>
    </source>
</evidence>
<organism evidence="2 3">
    <name type="scientific">Caerostris extrusa</name>
    <name type="common">Bark spider</name>
    <name type="synonym">Caerostris bankana</name>
    <dbReference type="NCBI Taxonomy" id="172846"/>
    <lineage>
        <taxon>Eukaryota</taxon>
        <taxon>Metazoa</taxon>
        <taxon>Ecdysozoa</taxon>
        <taxon>Arthropoda</taxon>
        <taxon>Chelicerata</taxon>
        <taxon>Arachnida</taxon>
        <taxon>Araneae</taxon>
        <taxon>Araneomorphae</taxon>
        <taxon>Entelegynae</taxon>
        <taxon>Araneoidea</taxon>
        <taxon>Araneidae</taxon>
        <taxon>Caerostris</taxon>
    </lineage>
</organism>
<sequence>MKDISSGGVNGVINAIPLQFEMLPSSSLFSSSSGKRHLIKVSDTSSGKAAPHLEGDTSSGKRHLIWKETSHLVTHHLLSYTSSPRRTSSRKGHLLSMRQLLVRRHTHLLYTSSPRRHLIC</sequence>
<accession>A0AAV4RVP1</accession>
<evidence type="ECO:0000256" key="1">
    <source>
        <dbReference type="SAM" id="MobiDB-lite"/>
    </source>
</evidence>
<dbReference type="AlphaFoldDB" id="A0AAV4RVP1"/>
<comment type="caution">
    <text evidence="2">The sequence shown here is derived from an EMBL/GenBank/DDBJ whole genome shotgun (WGS) entry which is preliminary data.</text>
</comment>
<gene>
    <name evidence="2" type="ORF">CEXT_209981</name>
</gene>
<evidence type="ECO:0000313" key="2">
    <source>
        <dbReference type="EMBL" id="GIY25495.1"/>
    </source>
</evidence>
<dbReference type="EMBL" id="BPLR01008551">
    <property type="protein sequence ID" value="GIY25495.1"/>
    <property type="molecule type" value="Genomic_DNA"/>
</dbReference>
<protein>
    <submittedName>
        <fullName evidence="2">Uncharacterized protein</fullName>
    </submittedName>
</protein>